<name>A0AC61RFG7_9BACT</name>
<organism evidence="1 2">
    <name type="scientific">Lepagella muris</name>
    <dbReference type="NCBI Taxonomy" id="3032870"/>
    <lineage>
        <taxon>Bacteria</taxon>
        <taxon>Pseudomonadati</taxon>
        <taxon>Bacteroidota</taxon>
        <taxon>Bacteroidia</taxon>
        <taxon>Bacteroidales</taxon>
        <taxon>Muribaculaceae</taxon>
        <taxon>Lepagella</taxon>
    </lineage>
</organism>
<comment type="caution">
    <text evidence="1">The sequence shown here is derived from an EMBL/GenBank/DDBJ whole genome shotgun (WGS) entry which is preliminary data.</text>
</comment>
<dbReference type="EMBL" id="SRYB01000018">
    <property type="protein sequence ID" value="TGY77990.1"/>
    <property type="molecule type" value="Genomic_DNA"/>
</dbReference>
<reference evidence="1" key="1">
    <citation type="submission" date="2019-04" db="EMBL/GenBank/DDBJ databases">
        <title>Microbes associate with the intestines of laboratory mice.</title>
        <authorList>
            <person name="Navarre W."/>
            <person name="Wong E."/>
            <person name="Huang K."/>
            <person name="Tropini C."/>
            <person name="Ng K."/>
            <person name="Yu B."/>
        </authorList>
    </citation>
    <scope>NUCLEOTIDE SEQUENCE</scope>
    <source>
        <strain evidence="1">NM04_E33</strain>
    </source>
</reference>
<keyword evidence="2" id="KW-1185">Reference proteome</keyword>
<dbReference type="Proteomes" id="UP000306319">
    <property type="component" value="Unassembled WGS sequence"/>
</dbReference>
<evidence type="ECO:0000313" key="2">
    <source>
        <dbReference type="Proteomes" id="UP000306319"/>
    </source>
</evidence>
<sequence>MILIVDDDKSVRLSVGLLLKRAGHAVDYAENPDEAIAKIRSNEYGLILMDMNYSRGTSGREGIELLMKTKIFQPDTPVILITAWGSIELAVEGMKAGAYDFITKPWSNQVLLQRIETALNLNSLQEETAVSTFDRGGIIGNNKSMLELLATVERIAPTDAPVLILGENGTGKEMIANAIHINSQRKSAPFVMVNLGGISQSLFESEMFGHAKGAFTGAVTARKGRFETADKGTIFLDEIGDLDMSCQVKLLRVLQQHTFEPLGESRPKKVDIRVICATNANLNEMVAQRTFREDLFYRINLITLHLPALRERRDDIPLLVRRFMEDSAASLSIDVPEITPEAMEFLTRLPYPGNIRQLKNMVERAVLIGGQRLGKDIFASVDGSATAVEEIRPSGTLNDMERIAIEEALDKADGNLTQAARILGITRQTLYRRMDKYNMK</sequence>
<accession>A0AC61RFG7</accession>
<proteinExistence type="predicted"/>
<gene>
    <name evidence="1" type="ORF">E5331_12290</name>
</gene>
<protein>
    <submittedName>
        <fullName evidence="1">Sigma-54-dependent Fis family transcriptional regulator</fullName>
    </submittedName>
</protein>
<evidence type="ECO:0000313" key="1">
    <source>
        <dbReference type="EMBL" id="TGY77990.1"/>
    </source>
</evidence>